<keyword evidence="1" id="KW-1133">Transmembrane helix</keyword>
<keyword evidence="1" id="KW-0472">Membrane</keyword>
<name>A0A3B1E194_9ZZZZ</name>
<proteinExistence type="predicted"/>
<evidence type="ECO:0000313" key="2">
    <source>
        <dbReference type="EMBL" id="VAY87182.1"/>
    </source>
</evidence>
<sequence>MGEPVTLTFIFQTIGIVLFITAIGIVLVRIKARRINKKDSK</sequence>
<dbReference type="EMBL" id="UOYO01000020">
    <property type="protein sequence ID" value="VAY87182.1"/>
    <property type="molecule type" value="Genomic_DNA"/>
</dbReference>
<reference evidence="2" key="1">
    <citation type="submission" date="2018-10" db="EMBL/GenBank/DDBJ databases">
        <authorList>
            <person name="Aoki K."/>
        </authorList>
    </citation>
    <scope>NUCLEOTIDE SEQUENCE</scope>
</reference>
<evidence type="ECO:0000256" key="1">
    <source>
        <dbReference type="SAM" id="Phobius"/>
    </source>
</evidence>
<gene>
    <name evidence="2" type="ORF">MNB_ARC-1_719</name>
</gene>
<dbReference type="AlphaFoldDB" id="A0A3B1E194"/>
<feature type="transmembrane region" description="Helical" evidence="1">
    <location>
        <begin position="6"/>
        <end position="28"/>
    </location>
</feature>
<protein>
    <submittedName>
        <fullName evidence="2">Uncharacterized protein</fullName>
    </submittedName>
</protein>
<accession>A0A3B1E194</accession>
<organism evidence="2">
    <name type="scientific">hydrothermal vent metagenome</name>
    <dbReference type="NCBI Taxonomy" id="652676"/>
    <lineage>
        <taxon>unclassified sequences</taxon>
        <taxon>metagenomes</taxon>
        <taxon>ecological metagenomes</taxon>
    </lineage>
</organism>
<keyword evidence="1" id="KW-0812">Transmembrane</keyword>